<keyword evidence="2" id="KW-1185">Reference proteome</keyword>
<dbReference type="Proteomes" id="UP000672009">
    <property type="component" value="Chromosome"/>
</dbReference>
<dbReference type="RefSeq" id="WP_210219208.1">
    <property type="nucleotide sequence ID" value="NZ_CP072793.1"/>
</dbReference>
<dbReference type="EMBL" id="CP072793">
    <property type="protein sequence ID" value="QTR53698.1"/>
    <property type="molecule type" value="Genomic_DNA"/>
</dbReference>
<dbReference type="AlphaFoldDB" id="A0A975F9X4"/>
<accession>A0A975F9X4</accession>
<organism evidence="1 2">
    <name type="scientific">Thiothrix unzii</name>
    <dbReference type="NCBI Taxonomy" id="111769"/>
    <lineage>
        <taxon>Bacteria</taxon>
        <taxon>Pseudomonadati</taxon>
        <taxon>Pseudomonadota</taxon>
        <taxon>Gammaproteobacteria</taxon>
        <taxon>Thiotrichales</taxon>
        <taxon>Thiotrichaceae</taxon>
        <taxon>Thiothrix</taxon>
    </lineage>
</organism>
<reference evidence="1" key="1">
    <citation type="submission" date="2021-04" db="EMBL/GenBank/DDBJ databases">
        <title>Genomics, taxonomy and metabolism of representatives of sulfur bacteria of the genus Thiothrix: Thiothrix fructosivorans QT, Thiothrix unzii A1T and three new species, Thiothrix subterranea sp. nov., Thiothrix litoralis sp. nov. and 'Candidatus Thiothrix anitrata' sp. nov.</title>
        <authorList>
            <person name="Ravin N.V."/>
            <person name="Smolyakov D."/>
            <person name="Rudenko T.S."/>
            <person name="Mardanov A.V."/>
            <person name="Beletsky A.V."/>
            <person name="Markov N.D."/>
            <person name="Fomenkov A.I."/>
            <person name="Roberts R.J."/>
            <person name="Karnachuk O.V."/>
            <person name="Novikov A."/>
            <person name="Grabovich M.Y."/>
        </authorList>
    </citation>
    <scope>NUCLEOTIDE SEQUENCE</scope>
    <source>
        <strain evidence="1">A1</strain>
    </source>
</reference>
<dbReference type="KEGG" id="tun:J9260_00990"/>
<protein>
    <recommendedName>
        <fullName evidence="3">YdhG-like domain-containing protein</fullName>
    </recommendedName>
</protein>
<evidence type="ECO:0000313" key="2">
    <source>
        <dbReference type="Proteomes" id="UP000672009"/>
    </source>
</evidence>
<gene>
    <name evidence="1" type="ORF">J9260_00990</name>
</gene>
<dbReference type="Gene3D" id="3.90.1150.200">
    <property type="match status" value="1"/>
</dbReference>
<sequence>MPKITIDHFMEKLEHPHKAVIQEPREFILSIDDRIKEQVKWNAPSFYLTEDFATLRVQPAPMLQLVLYAGVKKHTDPKQFEIPDPLGIVKWMAKDRCTITLTSPEDAREKMNALTPILVSWISQL</sequence>
<evidence type="ECO:0008006" key="3">
    <source>
        <dbReference type="Google" id="ProtNLM"/>
    </source>
</evidence>
<dbReference type="SUPFAM" id="SSF159888">
    <property type="entry name" value="YdhG-like"/>
    <property type="match status" value="1"/>
</dbReference>
<evidence type="ECO:0000313" key="1">
    <source>
        <dbReference type="EMBL" id="QTR53698.1"/>
    </source>
</evidence>
<proteinExistence type="predicted"/>
<name>A0A975F9X4_9GAMM</name>